<dbReference type="RefSeq" id="WP_074307819.1">
    <property type="nucleotide sequence ID" value="NZ_FSQT01000001.1"/>
</dbReference>
<reference evidence="2" key="1">
    <citation type="submission" date="2016-12" db="EMBL/GenBank/DDBJ databases">
        <authorList>
            <person name="Varghese N."/>
            <person name="Submissions S."/>
        </authorList>
    </citation>
    <scope>NUCLEOTIDE SEQUENCE [LARGE SCALE GENOMIC DNA]</scope>
    <source>
        <strain evidence="2">DSM 45599</strain>
    </source>
</reference>
<dbReference type="Proteomes" id="UP000185124">
    <property type="component" value="Unassembled WGS sequence"/>
</dbReference>
<accession>A0A1N5TE23</accession>
<name>A0A1N5TE23_9ACTN</name>
<dbReference type="AlphaFoldDB" id="A0A1N5TE23"/>
<dbReference type="STRING" id="709881.SAMN04489832_0104"/>
<evidence type="ECO:0000313" key="2">
    <source>
        <dbReference type="Proteomes" id="UP000185124"/>
    </source>
</evidence>
<evidence type="ECO:0000313" key="1">
    <source>
        <dbReference type="EMBL" id="SIM46358.1"/>
    </source>
</evidence>
<organism evidence="1 2">
    <name type="scientific">Micromonospora cremea</name>
    <dbReference type="NCBI Taxonomy" id="709881"/>
    <lineage>
        <taxon>Bacteria</taxon>
        <taxon>Bacillati</taxon>
        <taxon>Actinomycetota</taxon>
        <taxon>Actinomycetes</taxon>
        <taxon>Micromonosporales</taxon>
        <taxon>Micromonosporaceae</taxon>
        <taxon>Micromonospora</taxon>
    </lineage>
</organism>
<dbReference type="OrthoDB" id="505641at2"/>
<keyword evidence="2" id="KW-1185">Reference proteome</keyword>
<dbReference type="EMBL" id="FSQT01000001">
    <property type="protein sequence ID" value="SIM46358.1"/>
    <property type="molecule type" value="Genomic_DNA"/>
</dbReference>
<gene>
    <name evidence="1" type="ORF">SAMN04489832_0104</name>
</gene>
<sequence>MNVFASQAGSPWALAIHGGAGGRVEELSVQGDGEYEEGDLALVWDRGGQPQGRLASPVRLIEGWWQVISWSVDPAAGTVSLAHRPAHPAPRGIGHWSGSASAEGLPSTALTQLLIGAARVPSIPAASTVPGRPSQGTSFNGKIDAPVLVAAAIPAPELALATPEQDVRADLVVTEQAAGGFVFATGSISWVQSMAVDEFDNDVARITENALRAALSRAKA</sequence>
<proteinExistence type="predicted"/>
<protein>
    <submittedName>
        <fullName evidence="1">Uncharacterized protein</fullName>
    </submittedName>
</protein>